<evidence type="ECO:0000256" key="7">
    <source>
        <dbReference type="ARBA" id="ARBA00022723"/>
    </source>
</evidence>
<evidence type="ECO:0000313" key="12">
    <source>
        <dbReference type="EMBL" id="AKH21485.1"/>
    </source>
</evidence>
<dbReference type="EC" id="3.5.1.16" evidence="12"/>
<dbReference type="PROSITE" id="PS00759">
    <property type="entry name" value="ARGE_DAPE_CPG2_2"/>
    <property type="match status" value="1"/>
</dbReference>
<keyword evidence="9" id="KW-0862">Zinc</keyword>
<dbReference type="NCBIfam" id="NF003474">
    <property type="entry name" value="PRK05111.1"/>
    <property type="match status" value="1"/>
</dbReference>
<evidence type="ECO:0000256" key="6">
    <source>
        <dbReference type="ARBA" id="ARBA00022605"/>
    </source>
</evidence>
<dbReference type="SUPFAM" id="SSF53187">
    <property type="entry name" value="Zn-dependent exopeptidases"/>
    <property type="match status" value="1"/>
</dbReference>
<dbReference type="InterPro" id="IPR001261">
    <property type="entry name" value="ArgE/DapE_CS"/>
</dbReference>
<dbReference type="Gene3D" id="3.40.630.10">
    <property type="entry name" value="Zn peptidases"/>
    <property type="match status" value="1"/>
</dbReference>
<dbReference type="InterPro" id="IPR010169">
    <property type="entry name" value="AcOrn-deacetyl"/>
</dbReference>
<evidence type="ECO:0000259" key="11">
    <source>
        <dbReference type="Pfam" id="PF07687"/>
    </source>
</evidence>
<comment type="cofactor">
    <cofactor evidence="1">
        <name>Zn(2+)</name>
        <dbReference type="ChEBI" id="CHEBI:29105"/>
    </cofactor>
</comment>
<dbReference type="GO" id="GO:0046872">
    <property type="term" value="F:metal ion binding"/>
    <property type="evidence" value="ECO:0007669"/>
    <property type="project" value="UniProtKB-KW"/>
</dbReference>
<evidence type="ECO:0000256" key="10">
    <source>
        <dbReference type="ARBA" id="ARBA00023285"/>
    </source>
</evidence>
<dbReference type="Pfam" id="PF01546">
    <property type="entry name" value="Peptidase_M20"/>
    <property type="match status" value="1"/>
</dbReference>
<evidence type="ECO:0000256" key="4">
    <source>
        <dbReference type="ARBA" id="ARBA00022490"/>
    </source>
</evidence>
<evidence type="ECO:0000256" key="5">
    <source>
        <dbReference type="ARBA" id="ARBA00022571"/>
    </source>
</evidence>
<protein>
    <submittedName>
        <fullName evidence="12">Acetylornithine deacetylase</fullName>
        <ecNumber evidence="12">3.5.1.16</ecNumber>
    </submittedName>
</protein>
<dbReference type="Pfam" id="PF07687">
    <property type="entry name" value="M20_dimer"/>
    <property type="match status" value="1"/>
</dbReference>
<evidence type="ECO:0000256" key="9">
    <source>
        <dbReference type="ARBA" id="ARBA00022833"/>
    </source>
</evidence>
<dbReference type="InterPro" id="IPR011650">
    <property type="entry name" value="Peptidase_M20_dimer"/>
</dbReference>
<keyword evidence="8 12" id="KW-0378">Hydrolase</keyword>
<comment type="subcellular location">
    <subcellularLocation>
        <location evidence="2">Cytoplasm</location>
    </subcellularLocation>
</comment>
<dbReference type="FunFam" id="3.30.70.360:FF:000003">
    <property type="entry name" value="Acetylornithine deacetylase"/>
    <property type="match status" value="1"/>
</dbReference>
<dbReference type="PANTHER" id="PTHR43808">
    <property type="entry name" value="ACETYLORNITHINE DEACETYLASE"/>
    <property type="match status" value="1"/>
</dbReference>
<evidence type="ECO:0000256" key="8">
    <source>
        <dbReference type="ARBA" id="ARBA00022801"/>
    </source>
</evidence>
<dbReference type="InterPro" id="IPR002933">
    <property type="entry name" value="Peptidase_M20"/>
</dbReference>
<evidence type="ECO:0000256" key="2">
    <source>
        <dbReference type="ARBA" id="ARBA00004496"/>
    </source>
</evidence>
<dbReference type="GO" id="GO:0008777">
    <property type="term" value="F:acetylornithine deacetylase activity"/>
    <property type="evidence" value="ECO:0007669"/>
    <property type="project" value="UniProtKB-EC"/>
</dbReference>
<comment type="similarity">
    <text evidence="3">Belongs to the peptidase M20A family. ArgE subfamily.</text>
</comment>
<dbReference type="OrthoDB" id="3665926at2"/>
<keyword evidence="5" id="KW-0055">Arginine biosynthesis</keyword>
<dbReference type="Gene3D" id="3.30.70.360">
    <property type="match status" value="1"/>
</dbReference>
<sequence length="381" mass="41907">MSTPALIPMIQQLIAAPSVSSISPQWDQSNEQVIQHLADWCRSAGFQVEVVPIPGQQNKFNLIASAGRGPGGLVLSGHTDTVPYDQQRWQSDPFRLVERDNRLYGLGTSDMKAFFALVLEAVRELDLAQLKHPLTLLATADEESNMCGAQSLLDTNRRLGRYAVIGEPTGLKPVRMHKGITMEIIRLQGRSGHSSNPALGVNALEGMYRVIGNILAWRDELQARHNNPLFEVQVPTLNLGHIHGGDNPNRICASCELQIDLRPLPGMPLEALRNELTQRLEQLLDNSELTLEIITPFPGIPPMETAANSQIVQIAEQLTGHSAGSVAFGTEGPYLQQLGMETLILGPGDIDQAHQPNEFIGLERIQPMINLLQGLIRRFCL</sequence>
<name>A0A0F7K2P8_9GAMM</name>
<dbReference type="PANTHER" id="PTHR43808:SF1">
    <property type="entry name" value="ACETYLORNITHINE DEACETYLASE"/>
    <property type="match status" value="1"/>
</dbReference>
<dbReference type="CDD" id="cd03894">
    <property type="entry name" value="M20_ArgE"/>
    <property type="match status" value="1"/>
</dbReference>
<keyword evidence="13" id="KW-1185">Reference proteome</keyword>
<feature type="domain" description="Peptidase M20 dimerisation" evidence="11">
    <location>
        <begin position="176"/>
        <end position="285"/>
    </location>
</feature>
<dbReference type="HAMAP" id="MF_01108">
    <property type="entry name" value="ArgE"/>
    <property type="match status" value="1"/>
</dbReference>
<dbReference type="InterPro" id="IPR050072">
    <property type="entry name" value="Peptidase_M20A"/>
</dbReference>
<dbReference type="InterPro" id="IPR036264">
    <property type="entry name" value="Bact_exopeptidase_dim_dom"/>
</dbReference>
<organism evidence="12 13">
    <name type="scientific">Sedimenticola thiotaurini</name>
    <dbReference type="NCBI Taxonomy" id="1543721"/>
    <lineage>
        <taxon>Bacteria</taxon>
        <taxon>Pseudomonadati</taxon>
        <taxon>Pseudomonadota</taxon>
        <taxon>Gammaproteobacteria</taxon>
        <taxon>Chromatiales</taxon>
        <taxon>Sedimenticolaceae</taxon>
        <taxon>Sedimenticola</taxon>
    </lineage>
</organism>
<dbReference type="EMBL" id="CP011412">
    <property type="protein sequence ID" value="AKH21485.1"/>
    <property type="molecule type" value="Genomic_DNA"/>
</dbReference>
<dbReference type="Proteomes" id="UP000034410">
    <property type="component" value="Chromosome"/>
</dbReference>
<dbReference type="SUPFAM" id="SSF55031">
    <property type="entry name" value="Bacterial exopeptidase dimerisation domain"/>
    <property type="match status" value="1"/>
</dbReference>
<keyword evidence="6" id="KW-0028">Amino-acid biosynthesis</keyword>
<gene>
    <name evidence="12" type="ORF">AAY24_15255</name>
</gene>
<dbReference type="AlphaFoldDB" id="A0A0F7K2P8"/>
<evidence type="ECO:0000313" key="13">
    <source>
        <dbReference type="Proteomes" id="UP000034410"/>
    </source>
</evidence>
<reference evidence="12 13" key="1">
    <citation type="journal article" date="2015" name="Genome Announc.">
        <title>Complete Genome Sequence of Sedimenticola thiotaurini Strain SIP-G1, a Polyphosphate- and Polyhydroxyalkanoate-Accumulating Sulfur-Oxidizing Gammaproteobacterium Isolated from Salt Marsh Sediments.</title>
        <authorList>
            <person name="Flood B.E."/>
            <person name="Jones D.S."/>
            <person name="Bailey J.V."/>
        </authorList>
    </citation>
    <scope>NUCLEOTIDE SEQUENCE [LARGE SCALE GENOMIC DNA]</scope>
    <source>
        <strain evidence="12 13">SIP-G1</strain>
    </source>
</reference>
<keyword evidence="10" id="KW-0170">Cobalt</keyword>
<evidence type="ECO:0000256" key="1">
    <source>
        <dbReference type="ARBA" id="ARBA00001947"/>
    </source>
</evidence>
<dbReference type="KEGG" id="seds:AAY24_15255"/>
<dbReference type="GO" id="GO:0006526">
    <property type="term" value="P:L-arginine biosynthetic process"/>
    <property type="evidence" value="ECO:0007669"/>
    <property type="project" value="UniProtKB-KW"/>
</dbReference>
<keyword evidence="4" id="KW-0963">Cytoplasm</keyword>
<dbReference type="PATRIC" id="fig|1543721.4.peg.3141"/>
<proteinExistence type="inferred from homology"/>
<dbReference type="RefSeq" id="WP_046860410.1">
    <property type="nucleotide sequence ID" value="NZ_CP011412.1"/>
</dbReference>
<dbReference type="NCBIfam" id="TIGR01892">
    <property type="entry name" value="AcOrn-deacetyl"/>
    <property type="match status" value="1"/>
</dbReference>
<evidence type="ECO:0000256" key="3">
    <source>
        <dbReference type="ARBA" id="ARBA00005691"/>
    </source>
</evidence>
<dbReference type="GO" id="GO:0005737">
    <property type="term" value="C:cytoplasm"/>
    <property type="evidence" value="ECO:0007669"/>
    <property type="project" value="UniProtKB-SubCell"/>
</dbReference>
<accession>A0A0F7K2P8</accession>
<keyword evidence="7" id="KW-0479">Metal-binding</keyword>